<dbReference type="EMBL" id="AOGK01000027">
    <property type="protein sequence ID" value="MDG5977867.1"/>
    <property type="molecule type" value="Genomic_DNA"/>
</dbReference>
<feature type="compositionally biased region" description="Basic and acidic residues" evidence="1">
    <location>
        <begin position="92"/>
        <end position="112"/>
    </location>
</feature>
<protein>
    <submittedName>
        <fullName evidence="2">Uncharacterized protein</fullName>
    </submittedName>
</protein>
<reference evidence="2" key="1">
    <citation type="submission" date="2013-01" db="EMBL/GenBank/DDBJ databases">
        <title>Genome draft of Hydrogenophaga taeniospiralis 2K1.</title>
        <authorList>
            <person name="Gomila M."/>
            <person name="Lalucat J."/>
        </authorList>
    </citation>
    <scope>NUCLEOTIDE SEQUENCE</scope>
    <source>
        <strain evidence="2">CCUG 15921</strain>
    </source>
</reference>
<evidence type="ECO:0000313" key="3">
    <source>
        <dbReference type="Proteomes" id="UP001152876"/>
    </source>
</evidence>
<feature type="region of interest" description="Disordered" evidence="1">
    <location>
        <begin position="141"/>
        <end position="214"/>
    </location>
</feature>
<accession>A0A9X4S9Q2</accession>
<comment type="caution">
    <text evidence="2">The sequence shown here is derived from an EMBL/GenBank/DDBJ whole genome shotgun (WGS) entry which is preliminary data.</text>
</comment>
<evidence type="ECO:0000313" key="2">
    <source>
        <dbReference type="EMBL" id="MDG5977867.1"/>
    </source>
</evidence>
<evidence type="ECO:0000256" key="1">
    <source>
        <dbReference type="SAM" id="MobiDB-lite"/>
    </source>
</evidence>
<dbReference type="OrthoDB" id="8907059at2"/>
<sequence>MLSINSGPAVAWPTAAPVTVAPVNAVTAITPAQRSSGDGNAGLDSGRRGQTPNGGAPAAAVADAPEAAPLLPRERTDGGREQASTDTAEAAARAELRQKALEKAEGQAEEKAAELKLQDVLANVWKASAAVVDAVLGRNAAGATPAQGDDTAQPASDTPRVEARPLPRGDTRPAGGATDALADPRDAQDVVAYDERGASSLAPLESGSLVNQRV</sequence>
<organism evidence="2 3">
    <name type="scientific">Hydrogenophaga taeniospiralis CCUG 15921</name>
    <dbReference type="NCBI Taxonomy" id="1281780"/>
    <lineage>
        <taxon>Bacteria</taxon>
        <taxon>Pseudomonadati</taxon>
        <taxon>Pseudomonadota</taxon>
        <taxon>Betaproteobacteria</taxon>
        <taxon>Burkholderiales</taxon>
        <taxon>Comamonadaceae</taxon>
        <taxon>Hydrogenophaga</taxon>
    </lineage>
</organism>
<gene>
    <name evidence="2" type="ORF">H010_21626</name>
</gene>
<feature type="region of interest" description="Disordered" evidence="1">
    <location>
        <begin position="28"/>
        <end position="112"/>
    </location>
</feature>
<proteinExistence type="predicted"/>
<dbReference type="RefSeq" id="WP_068171656.1">
    <property type="nucleotide sequence ID" value="NZ_AOGK01000027.1"/>
</dbReference>
<dbReference type="AlphaFoldDB" id="A0A9X4S9Q2"/>
<feature type="compositionally biased region" description="Low complexity" evidence="1">
    <location>
        <begin position="81"/>
        <end position="91"/>
    </location>
</feature>
<dbReference type="Proteomes" id="UP001152876">
    <property type="component" value="Unassembled WGS sequence"/>
</dbReference>
<feature type="compositionally biased region" description="Basic and acidic residues" evidence="1">
    <location>
        <begin position="182"/>
        <end position="197"/>
    </location>
</feature>
<name>A0A9X4S9Q2_9BURK</name>
<feature type="compositionally biased region" description="Low complexity" evidence="1">
    <location>
        <begin position="56"/>
        <end position="71"/>
    </location>
</feature>
<feature type="compositionally biased region" description="Basic and acidic residues" evidence="1">
    <location>
        <begin position="159"/>
        <end position="171"/>
    </location>
</feature>
<keyword evidence="3" id="KW-1185">Reference proteome</keyword>